<feature type="transmembrane region" description="Helical" evidence="5">
    <location>
        <begin position="370"/>
        <end position="387"/>
    </location>
</feature>
<dbReference type="InterPro" id="IPR000160">
    <property type="entry name" value="GGDEF_dom"/>
</dbReference>
<dbReference type="Gene3D" id="2.60.40.2380">
    <property type="match status" value="1"/>
</dbReference>
<dbReference type="PANTHER" id="PTHR45138">
    <property type="entry name" value="REGULATORY COMPONENTS OF SENSORY TRANSDUCTION SYSTEM"/>
    <property type="match status" value="1"/>
</dbReference>
<feature type="coiled-coil region" evidence="4">
    <location>
        <begin position="398"/>
        <end position="476"/>
    </location>
</feature>
<gene>
    <name evidence="7" type="ORF">Kalk_10005</name>
</gene>
<keyword evidence="5" id="KW-0472">Membrane</keyword>
<keyword evidence="8" id="KW-1185">Reference proteome</keyword>
<sequence length="629" mass="71486">MRLFTRQKNLGETAWSCSRIMRARVLRNVLAALLCLFLSSAPAVVSGHSIQAGDWLYVLDEGYSVDDVRDGDMVWQTSPWKAPNLGFTSEPYWFRLSLSENELAEGVWYLWIHNAILTEMQFFVHKRGETEPVLMLGGMRMPVYPIYVESDTQYTFYLWVKSDTALQIPAEIISDMEFLTKREQQDSLFGIFVGILFSMMLYNFVLYLTIRDNTFLLYVGHSSALLFFVCSWQGLGNAYIWNGYPTFQNMSIGLATFSVIGFSTWFCGVFLGINASNFKLNRVYWAVRDLGFVGVVVTPFIPSQWGIFSSSFLSFFAVLMVINAMFSRAKLSYRPARLFVMGWTMYVTGAFVMGLNKFGLIEVNQTTENLLLWGAVFDMVLLCIALGDKFHEERNIKIKAQEMAIKAVKREKNAKETAIAKQKQSQVALEEAARAQRNYALVLERRVKERTLELKRAQLELEHVSEQDALTNLKNRRFFIDQLESHILLCQEKKRAFAILLVDIDNFKTVNDSHGHLAGDECIRSTGKLLQEKLKREDEVVCRYGGEEFVIIMPCTSEGDAVAMAESLRSHVAKCPMLCEGQRIMVTISIGVLMVTDEVLPELADNLIAQADQALYQAKSQGRNCVCVA</sequence>
<feature type="domain" description="GGDEF" evidence="6">
    <location>
        <begin position="495"/>
        <end position="629"/>
    </location>
</feature>
<evidence type="ECO:0000256" key="5">
    <source>
        <dbReference type="SAM" id="Phobius"/>
    </source>
</evidence>
<feature type="transmembrane region" description="Helical" evidence="5">
    <location>
        <begin position="188"/>
        <end position="208"/>
    </location>
</feature>
<feature type="transmembrane region" description="Helical" evidence="5">
    <location>
        <begin position="215"/>
        <end position="235"/>
    </location>
</feature>
<dbReference type="NCBIfam" id="TIGR00254">
    <property type="entry name" value="GGDEF"/>
    <property type="match status" value="1"/>
</dbReference>
<dbReference type="FunFam" id="3.30.70.270:FF:000001">
    <property type="entry name" value="Diguanylate cyclase domain protein"/>
    <property type="match status" value="1"/>
</dbReference>
<reference evidence="8" key="1">
    <citation type="submission" date="2017-08" db="EMBL/GenBank/DDBJ databases">
        <title>Direct submision.</title>
        <authorList>
            <person name="Kim S.-J."/>
            <person name="Rhee S.-K."/>
        </authorList>
    </citation>
    <scope>NUCLEOTIDE SEQUENCE [LARGE SCALE GENOMIC DNA]</scope>
    <source>
        <strain evidence="8">GI5</strain>
    </source>
</reference>
<evidence type="ECO:0000259" key="6">
    <source>
        <dbReference type="PROSITE" id="PS50887"/>
    </source>
</evidence>
<accession>A0A2K9LK42</accession>
<keyword evidence="5" id="KW-0812">Transmembrane</keyword>
<keyword evidence="4" id="KW-0175">Coiled coil</keyword>
<dbReference type="CDD" id="cd01949">
    <property type="entry name" value="GGDEF"/>
    <property type="match status" value="1"/>
</dbReference>
<proteinExistence type="predicted"/>
<dbReference type="KEGG" id="kak:Kalk_10005"/>
<dbReference type="Proteomes" id="UP000235116">
    <property type="component" value="Chromosome"/>
</dbReference>
<dbReference type="InterPro" id="IPR043128">
    <property type="entry name" value="Rev_trsase/Diguanyl_cyclase"/>
</dbReference>
<feature type="transmembrane region" description="Helical" evidence="5">
    <location>
        <begin position="247"/>
        <end position="271"/>
    </location>
</feature>
<dbReference type="SUPFAM" id="SSF55073">
    <property type="entry name" value="Nucleotide cyclase"/>
    <property type="match status" value="1"/>
</dbReference>
<dbReference type="EC" id="2.7.7.65" evidence="2"/>
<dbReference type="Gene3D" id="3.30.70.270">
    <property type="match status" value="1"/>
</dbReference>
<dbReference type="InterPro" id="IPR011623">
    <property type="entry name" value="7TMR_DISM_rcpt_extracell_dom1"/>
</dbReference>
<organism evidence="7 8">
    <name type="scientific">Ketobacter alkanivorans</name>
    <dbReference type="NCBI Taxonomy" id="1917421"/>
    <lineage>
        <taxon>Bacteria</taxon>
        <taxon>Pseudomonadati</taxon>
        <taxon>Pseudomonadota</taxon>
        <taxon>Gammaproteobacteria</taxon>
        <taxon>Pseudomonadales</taxon>
        <taxon>Ketobacteraceae</taxon>
        <taxon>Ketobacter</taxon>
    </lineage>
</organism>
<evidence type="ECO:0000256" key="1">
    <source>
        <dbReference type="ARBA" id="ARBA00001946"/>
    </source>
</evidence>
<comment type="cofactor">
    <cofactor evidence="1">
        <name>Mg(2+)</name>
        <dbReference type="ChEBI" id="CHEBI:18420"/>
    </cofactor>
</comment>
<dbReference type="AlphaFoldDB" id="A0A2K9LK42"/>
<evidence type="ECO:0000256" key="4">
    <source>
        <dbReference type="SAM" id="Coils"/>
    </source>
</evidence>
<dbReference type="GO" id="GO:0005886">
    <property type="term" value="C:plasma membrane"/>
    <property type="evidence" value="ECO:0007669"/>
    <property type="project" value="TreeGrafter"/>
</dbReference>
<dbReference type="Pfam" id="PF07695">
    <property type="entry name" value="7TMR-DISM_7TM"/>
    <property type="match status" value="1"/>
</dbReference>
<feature type="transmembrane region" description="Helical" evidence="5">
    <location>
        <begin position="338"/>
        <end position="358"/>
    </location>
</feature>
<protein>
    <recommendedName>
        <fullName evidence="2">diguanylate cyclase</fullName>
        <ecNumber evidence="2">2.7.7.65</ecNumber>
    </recommendedName>
</protein>
<feature type="transmembrane region" description="Helical" evidence="5">
    <location>
        <begin position="283"/>
        <end position="301"/>
    </location>
</feature>
<evidence type="ECO:0000256" key="3">
    <source>
        <dbReference type="ARBA" id="ARBA00034247"/>
    </source>
</evidence>
<dbReference type="Pfam" id="PF07696">
    <property type="entry name" value="7TMR-DISMED2"/>
    <property type="match status" value="1"/>
</dbReference>
<dbReference type="GO" id="GO:0043709">
    <property type="term" value="P:cell adhesion involved in single-species biofilm formation"/>
    <property type="evidence" value="ECO:0007669"/>
    <property type="project" value="TreeGrafter"/>
</dbReference>
<dbReference type="InterPro" id="IPR029787">
    <property type="entry name" value="Nucleotide_cyclase"/>
</dbReference>
<dbReference type="EMBL" id="CP022684">
    <property type="protein sequence ID" value="AUM12729.1"/>
    <property type="molecule type" value="Genomic_DNA"/>
</dbReference>
<dbReference type="InterPro" id="IPR050469">
    <property type="entry name" value="Diguanylate_Cyclase"/>
</dbReference>
<evidence type="ECO:0000256" key="2">
    <source>
        <dbReference type="ARBA" id="ARBA00012528"/>
    </source>
</evidence>
<dbReference type="PANTHER" id="PTHR45138:SF9">
    <property type="entry name" value="DIGUANYLATE CYCLASE DGCM-RELATED"/>
    <property type="match status" value="1"/>
</dbReference>
<dbReference type="SMART" id="SM00267">
    <property type="entry name" value="GGDEF"/>
    <property type="match status" value="1"/>
</dbReference>
<dbReference type="Pfam" id="PF00990">
    <property type="entry name" value="GGDEF"/>
    <property type="match status" value="1"/>
</dbReference>
<evidence type="ECO:0000313" key="7">
    <source>
        <dbReference type="EMBL" id="AUM12729.1"/>
    </source>
</evidence>
<keyword evidence="5" id="KW-1133">Transmembrane helix</keyword>
<dbReference type="GO" id="GO:1902201">
    <property type="term" value="P:negative regulation of bacterial-type flagellum-dependent cell motility"/>
    <property type="evidence" value="ECO:0007669"/>
    <property type="project" value="TreeGrafter"/>
</dbReference>
<evidence type="ECO:0000313" key="8">
    <source>
        <dbReference type="Proteomes" id="UP000235116"/>
    </source>
</evidence>
<feature type="transmembrane region" description="Helical" evidence="5">
    <location>
        <begin position="307"/>
        <end position="326"/>
    </location>
</feature>
<dbReference type="InterPro" id="IPR011622">
    <property type="entry name" value="7TMR_DISM_rcpt_extracell_dom2"/>
</dbReference>
<comment type="catalytic activity">
    <reaction evidence="3">
        <text>2 GTP = 3',3'-c-di-GMP + 2 diphosphate</text>
        <dbReference type="Rhea" id="RHEA:24898"/>
        <dbReference type="ChEBI" id="CHEBI:33019"/>
        <dbReference type="ChEBI" id="CHEBI:37565"/>
        <dbReference type="ChEBI" id="CHEBI:58805"/>
        <dbReference type="EC" id="2.7.7.65"/>
    </reaction>
</comment>
<dbReference type="PROSITE" id="PS50887">
    <property type="entry name" value="GGDEF"/>
    <property type="match status" value="1"/>
</dbReference>
<name>A0A2K9LK42_9GAMM</name>
<dbReference type="GO" id="GO:0052621">
    <property type="term" value="F:diguanylate cyclase activity"/>
    <property type="evidence" value="ECO:0007669"/>
    <property type="project" value="UniProtKB-EC"/>
</dbReference>